<evidence type="ECO:0000313" key="3">
    <source>
        <dbReference type="EMBL" id="MFD1107197.1"/>
    </source>
</evidence>
<feature type="compositionally biased region" description="Low complexity" evidence="1">
    <location>
        <begin position="289"/>
        <end position="304"/>
    </location>
</feature>
<evidence type="ECO:0000256" key="1">
    <source>
        <dbReference type="SAM" id="MobiDB-lite"/>
    </source>
</evidence>
<comment type="caution">
    <text evidence="3">The sequence shown here is derived from an EMBL/GenBank/DDBJ whole genome shotgun (WGS) entry which is preliminary data.</text>
</comment>
<dbReference type="InterPro" id="IPR011105">
    <property type="entry name" value="Cell_wall_hydrolase_SleB"/>
</dbReference>
<proteinExistence type="predicted"/>
<dbReference type="Proteomes" id="UP001597203">
    <property type="component" value="Unassembled WGS sequence"/>
</dbReference>
<dbReference type="InterPro" id="IPR042047">
    <property type="entry name" value="SleB_dom1"/>
</dbReference>
<accession>A0ABW3PBV6</accession>
<dbReference type="EMBL" id="JBHTLS010000135">
    <property type="protein sequence ID" value="MFD1107197.1"/>
    <property type="molecule type" value="Genomic_DNA"/>
</dbReference>
<feature type="region of interest" description="Disordered" evidence="1">
    <location>
        <begin position="286"/>
        <end position="331"/>
    </location>
</feature>
<name>A0ABW3PBV6_9SPHN</name>
<evidence type="ECO:0000259" key="2">
    <source>
        <dbReference type="Pfam" id="PF07486"/>
    </source>
</evidence>
<dbReference type="Gene3D" id="1.10.10.2520">
    <property type="entry name" value="Cell wall hydrolase SleB, domain 1"/>
    <property type="match status" value="1"/>
</dbReference>
<reference evidence="4" key="1">
    <citation type="journal article" date="2019" name="Int. J. Syst. Evol. Microbiol.">
        <title>The Global Catalogue of Microorganisms (GCM) 10K type strain sequencing project: providing services to taxonomists for standard genome sequencing and annotation.</title>
        <authorList>
            <consortium name="The Broad Institute Genomics Platform"/>
            <consortium name="The Broad Institute Genome Sequencing Center for Infectious Disease"/>
            <person name="Wu L."/>
            <person name="Ma J."/>
        </authorList>
    </citation>
    <scope>NUCLEOTIDE SEQUENCE [LARGE SCALE GENOMIC DNA]</scope>
    <source>
        <strain evidence="4">CCUG 54329</strain>
    </source>
</reference>
<protein>
    <submittedName>
        <fullName evidence="3">Cell wall hydrolase</fullName>
    </submittedName>
</protein>
<dbReference type="GO" id="GO:0016787">
    <property type="term" value="F:hydrolase activity"/>
    <property type="evidence" value="ECO:0007669"/>
    <property type="project" value="UniProtKB-KW"/>
</dbReference>
<evidence type="ECO:0000313" key="4">
    <source>
        <dbReference type="Proteomes" id="UP001597203"/>
    </source>
</evidence>
<gene>
    <name evidence="3" type="ORF">ACFQ24_20210</name>
</gene>
<keyword evidence="4" id="KW-1185">Reference proteome</keyword>
<dbReference type="Pfam" id="PF07486">
    <property type="entry name" value="Hydrolase_2"/>
    <property type="match status" value="1"/>
</dbReference>
<feature type="domain" description="Cell wall hydrolase SleB" evidence="2">
    <location>
        <begin position="131"/>
        <end position="241"/>
    </location>
</feature>
<organism evidence="3 4">
    <name type="scientific">Sphingobium olei</name>
    <dbReference type="NCBI Taxonomy" id="420955"/>
    <lineage>
        <taxon>Bacteria</taxon>
        <taxon>Pseudomonadati</taxon>
        <taxon>Pseudomonadota</taxon>
        <taxon>Alphaproteobacteria</taxon>
        <taxon>Sphingomonadales</taxon>
        <taxon>Sphingomonadaceae</taxon>
        <taxon>Sphingobium</taxon>
    </lineage>
</organism>
<sequence>MRVGGRSLEAGGAGRRGNWAGRSLILLAALLGLLAPRLITAAPLDLLNGGEAATAIDPAEQPGDNFPGSAFFFAEGAFDPAPGTETLRSQHVLGLDSVSAAPSARFQGLTAIDRYRALNCLTSAIYYEAGNEPEDGQRAVAQVVLNRVRNPLWPGSVCGVVYQGSERADYRCQFTFSCDGSMARTPLPSAWVRARRVAQEALAGHVYAPVGLATHYHTLAVRPDWSSSLRPVAVIGAHIFYRNLGLNGSAAAFNAVYRGYESLSGPARTSWPVRPVAPSEMLAGTVTRPATPSISPSASAGWASPAPPPAQDGLPQSTIRPEYRNSGRPLI</sequence>
<dbReference type="RefSeq" id="WP_380914561.1">
    <property type="nucleotide sequence ID" value="NZ_JBHTLS010000135.1"/>
</dbReference>
<keyword evidence="3" id="KW-0378">Hydrolase</keyword>